<dbReference type="Proteomes" id="UP000494165">
    <property type="component" value="Unassembled WGS sequence"/>
</dbReference>
<comment type="caution">
    <text evidence="2">The sequence shown here is derived from an EMBL/GenBank/DDBJ whole genome shotgun (WGS) entry which is preliminary data.</text>
</comment>
<protein>
    <recommendedName>
        <fullName evidence="4">PH domain-containing protein</fullName>
    </recommendedName>
</protein>
<accession>A0A8S1DGE7</accession>
<proteinExistence type="predicted"/>
<evidence type="ECO:0000313" key="2">
    <source>
        <dbReference type="EMBL" id="CAB3379237.1"/>
    </source>
</evidence>
<gene>
    <name evidence="2" type="ORF">CLODIP_2_CD12068</name>
</gene>
<keyword evidence="3" id="KW-1185">Reference proteome</keyword>
<feature type="compositionally biased region" description="Low complexity" evidence="1">
    <location>
        <begin position="24"/>
        <end position="33"/>
    </location>
</feature>
<evidence type="ECO:0008006" key="4">
    <source>
        <dbReference type="Google" id="ProtNLM"/>
    </source>
</evidence>
<dbReference type="Gene3D" id="2.30.29.30">
    <property type="entry name" value="Pleckstrin-homology domain (PH domain)/Phosphotyrosine-binding domain (PTB)"/>
    <property type="match status" value="1"/>
</dbReference>
<evidence type="ECO:0000256" key="1">
    <source>
        <dbReference type="SAM" id="MobiDB-lite"/>
    </source>
</evidence>
<sequence>MSEFLGCATPPPMRGSKFNDSSERLCSSEPSSLMGSPAHRGGRWASPAATLVVETEWDGKEVTVVDGYVKFRDNKRWKQRWGVVTKLSPAAGKSLNFSLDSRRSPFSVVCARRNNL</sequence>
<organism evidence="2 3">
    <name type="scientific">Cloeon dipterum</name>
    <dbReference type="NCBI Taxonomy" id="197152"/>
    <lineage>
        <taxon>Eukaryota</taxon>
        <taxon>Metazoa</taxon>
        <taxon>Ecdysozoa</taxon>
        <taxon>Arthropoda</taxon>
        <taxon>Hexapoda</taxon>
        <taxon>Insecta</taxon>
        <taxon>Pterygota</taxon>
        <taxon>Palaeoptera</taxon>
        <taxon>Ephemeroptera</taxon>
        <taxon>Pisciforma</taxon>
        <taxon>Baetidae</taxon>
        <taxon>Cloeon</taxon>
    </lineage>
</organism>
<reference evidence="2 3" key="1">
    <citation type="submission" date="2020-04" db="EMBL/GenBank/DDBJ databases">
        <authorList>
            <person name="Alioto T."/>
            <person name="Alioto T."/>
            <person name="Gomez Garrido J."/>
        </authorList>
    </citation>
    <scope>NUCLEOTIDE SEQUENCE [LARGE SCALE GENOMIC DNA]</scope>
</reference>
<dbReference type="EMBL" id="CADEPI010000182">
    <property type="protein sequence ID" value="CAB3379237.1"/>
    <property type="molecule type" value="Genomic_DNA"/>
</dbReference>
<name>A0A8S1DGE7_9INSE</name>
<dbReference type="InterPro" id="IPR011993">
    <property type="entry name" value="PH-like_dom_sf"/>
</dbReference>
<dbReference type="AlphaFoldDB" id="A0A8S1DGE7"/>
<feature type="region of interest" description="Disordered" evidence="1">
    <location>
        <begin position="1"/>
        <end position="44"/>
    </location>
</feature>
<evidence type="ECO:0000313" key="3">
    <source>
        <dbReference type="Proteomes" id="UP000494165"/>
    </source>
</evidence>
<dbReference type="OrthoDB" id="7758129at2759"/>